<dbReference type="PANTHER" id="PTHR38009:SF1">
    <property type="entry name" value="CONSERVED HYPOTHETICAL PHAGE TAIL PROTEIN"/>
    <property type="match status" value="1"/>
</dbReference>
<proteinExistence type="predicted"/>
<sequence>MAHGIARQAASYPLAAYNFRVDVGGETLAFTEVSGLVRELRTQTYRHGLSYVEGEDIVVYRHESFAPLQCKRGVVAGLNSLYDWLESAEQRTLTVSMCDHTGLPVLQWRVQRAYLVKIEAPALQAASGEAAVESLTLMACGIRVQPV</sequence>
<dbReference type="NCBIfam" id="TIGR02241">
    <property type="entry name" value="conserved hypothetical phage tail region protein"/>
    <property type="match status" value="1"/>
</dbReference>
<protein>
    <submittedName>
        <fullName evidence="1">Phage tail protein</fullName>
    </submittedName>
</protein>
<dbReference type="Proteomes" id="UP001365405">
    <property type="component" value="Unassembled WGS sequence"/>
</dbReference>
<dbReference type="RefSeq" id="WP_341408416.1">
    <property type="nucleotide sequence ID" value="NZ_JBBUTH010000001.1"/>
</dbReference>
<comment type="caution">
    <text evidence="1">The sequence shown here is derived from an EMBL/GenBank/DDBJ whole genome shotgun (WGS) entry which is preliminary data.</text>
</comment>
<organism evidence="1 2">
    <name type="scientific">Pseudaquabacterium inlustre</name>
    <dbReference type="NCBI Taxonomy" id="2984192"/>
    <lineage>
        <taxon>Bacteria</taxon>
        <taxon>Pseudomonadati</taxon>
        <taxon>Pseudomonadota</taxon>
        <taxon>Betaproteobacteria</taxon>
        <taxon>Burkholderiales</taxon>
        <taxon>Sphaerotilaceae</taxon>
        <taxon>Pseudaquabacterium</taxon>
    </lineage>
</organism>
<dbReference type="PANTHER" id="PTHR38009">
    <property type="entry name" value="CONSERVED HYPOTHETICAL PHAGE TAIL PROTEIN"/>
    <property type="match status" value="1"/>
</dbReference>
<keyword evidence="2" id="KW-1185">Reference proteome</keyword>
<dbReference type="InterPro" id="IPR010667">
    <property type="entry name" value="Phage_T4_Gp19"/>
</dbReference>
<accession>A0ABU9CAQ2</accession>
<dbReference type="Pfam" id="PF06841">
    <property type="entry name" value="Phage_T4_gp19"/>
    <property type="match status" value="1"/>
</dbReference>
<name>A0ABU9CAQ2_9BURK</name>
<dbReference type="EMBL" id="JBBUTH010000001">
    <property type="protein sequence ID" value="MEK8048741.1"/>
    <property type="molecule type" value="Genomic_DNA"/>
</dbReference>
<gene>
    <name evidence="1" type="ORF">AACH10_00650</name>
</gene>
<dbReference type="InterPro" id="IPR011747">
    <property type="entry name" value="CHP02241"/>
</dbReference>
<reference evidence="1 2" key="1">
    <citation type="submission" date="2024-04" db="EMBL/GenBank/DDBJ databases">
        <title>Novel species of the genus Ideonella isolated from streams.</title>
        <authorList>
            <person name="Lu H."/>
        </authorList>
    </citation>
    <scope>NUCLEOTIDE SEQUENCE [LARGE SCALE GENOMIC DNA]</scope>
    <source>
        <strain evidence="1 2">DXS22W</strain>
    </source>
</reference>
<evidence type="ECO:0000313" key="2">
    <source>
        <dbReference type="Proteomes" id="UP001365405"/>
    </source>
</evidence>
<evidence type="ECO:0000313" key="1">
    <source>
        <dbReference type="EMBL" id="MEK8048741.1"/>
    </source>
</evidence>